<evidence type="ECO:0008006" key="4">
    <source>
        <dbReference type="Google" id="ProtNLM"/>
    </source>
</evidence>
<dbReference type="OrthoDB" id="64220at2759"/>
<reference evidence="2" key="1">
    <citation type="journal article" date="2020" name="Fungal Divers.">
        <title>Resolving the Mortierellaceae phylogeny through synthesis of multi-gene phylogenetics and phylogenomics.</title>
        <authorList>
            <person name="Vandepol N."/>
            <person name="Liber J."/>
            <person name="Desiro A."/>
            <person name="Na H."/>
            <person name="Kennedy M."/>
            <person name="Barry K."/>
            <person name="Grigoriev I.V."/>
            <person name="Miller A.N."/>
            <person name="O'Donnell K."/>
            <person name="Stajich J.E."/>
            <person name="Bonito G."/>
        </authorList>
    </citation>
    <scope>NUCLEOTIDE SEQUENCE</scope>
    <source>
        <strain evidence="2">KOD1015</strain>
    </source>
</reference>
<dbReference type="Proteomes" id="UP000780801">
    <property type="component" value="Unassembled WGS sequence"/>
</dbReference>
<sequence>MSNIQLLETILYDPKEGVFLGDFHWERMINSAKELAAFLASDQEKFLQDLIPTRSELAYKLEGAIRNAGIEKRQRLRVLLDFDGAVSIQSSHLPSEIGKLSDSTILVLLDTMPINKNNVFLHHKTTERETYNEARKRAGLGPPGGPAEPNVPYDVIMYNEDGEVTEGTIFNLAVELMNEDTGKLEWITPPESSGLLRGTYRRKLLEEGAIQEGVITLEDLKKAVMQDKRKIKLFNSVRKEFYVTLLQ</sequence>
<dbReference type="SUPFAM" id="SSF56752">
    <property type="entry name" value="D-aminoacid aminotransferase-like PLP-dependent enzymes"/>
    <property type="match status" value="1"/>
</dbReference>
<dbReference type="InterPro" id="IPR050571">
    <property type="entry name" value="Class-IV_PLP-Dep_Aminotrnsfr"/>
</dbReference>
<dbReference type="Gene3D" id="3.20.10.10">
    <property type="entry name" value="D-amino Acid Aminotransferase, subunit A, domain 2"/>
    <property type="match status" value="1"/>
</dbReference>
<protein>
    <recommendedName>
        <fullName evidence="4">4-amino-4-deoxychorismate lyase</fullName>
    </recommendedName>
</protein>
<accession>A0A9P6FZJ2</accession>
<dbReference type="PANTHER" id="PTHR42743:SF11">
    <property type="entry name" value="AMINODEOXYCHORISMATE LYASE"/>
    <property type="match status" value="1"/>
</dbReference>
<evidence type="ECO:0000313" key="3">
    <source>
        <dbReference type="Proteomes" id="UP000780801"/>
    </source>
</evidence>
<evidence type="ECO:0000313" key="2">
    <source>
        <dbReference type="EMBL" id="KAF9584473.1"/>
    </source>
</evidence>
<dbReference type="EMBL" id="JAABOA010000404">
    <property type="protein sequence ID" value="KAF9584473.1"/>
    <property type="molecule type" value="Genomic_DNA"/>
</dbReference>
<dbReference type="AlphaFoldDB" id="A0A9P6FZJ2"/>
<dbReference type="PANTHER" id="PTHR42743">
    <property type="entry name" value="AMINO-ACID AMINOTRANSFERASE"/>
    <property type="match status" value="1"/>
</dbReference>
<name>A0A9P6FZJ2_9FUNG</name>
<evidence type="ECO:0000256" key="1">
    <source>
        <dbReference type="ARBA" id="ARBA00009320"/>
    </source>
</evidence>
<dbReference type="GO" id="GO:0003824">
    <property type="term" value="F:catalytic activity"/>
    <property type="evidence" value="ECO:0007669"/>
    <property type="project" value="InterPro"/>
</dbReference>
<proteinExistence type="inferred from homology"/>
<dbReference type="InterPro" id="IPR036038">
    <property type="entry name" value="Aminotransferase-like"/>
</dbReference>
<comment type="caution">
    <text evidence="2">The sequence shown here is derived from an EMBL/GenBank/DDBJ whole genome shotgun (WGS) entry which is preliminary data.</text>
</comment>
<dbReference type="InterPro" id="IPR043132">
    <property type="entry name" value="BCAT-like_C"/>
</dbReference>
<comment type="similarity">
    <text evidence="1">Belongs to the class-IV pyridoxal-phosphate-dependent aminotransferase family.</text>
</comment>
<dbReference type="InterPro" id="IPR043131">
    <property type="entry name" value="BCAT-like_N"/>
</dbReference>
<dbReference type="GO" id="GO:0046394">
    <property type="term" value="P:carboxylic acid biosynthetic process"/>
    <property type="evidence" value="ECO:0007669"/>
    <property type="project" value="UniProtKB-ARBA"/>
</dbReference>
<gene>
    <name evidence="2" type="ORF">BGW38_006343</name>
</gene>
<organism evidence="2 3">
    <name type="scientific">Lunasporangiospora selenospora</name>
    <dbReference type="NCBI Taxonomy" id="979761"/>
    <lineage>
        <taxon>Eukaryota</taxon>
        <taxon>Fungi</taxon>
        <taxon>Fungi incertae sedis</taxon>
        <taxon>Mucoromycota</taxon>
        <taxon>Mortierellomycotina</taxon>
        <taxon>Mortierellomycetes</taxon>
        <taxon>Mortierellales</taxon>
        <taxon>Mortierellaceae</taxon>
        <taxon>Lunasporangiospora</taxon>
    </lineage>
</organism>
<dbReference type="Pfam" id="PF01063">
    <property type="entry name" value="Aminotran_4"/>
    <property type="match status" value="1"/>
</dbReference>
<dbReference type="InterPro" id="IPR001544">
    <property type="entry name" value="Aminotrans_IV"/>
</dbReference>
<dbReference type="Gene3D" id="3.30.470.10">
    <property type="match status" value="1"/>
</dbReference>
<keyword evidence="3" id="KW-1185">Reference proteome</keyword>